<keyword evidence="7" id="KW-1185">Reference proteome</keyword>
<name>A0AAQ3USG7_PASNO</name>
<evidence type="ECO:0000256" key="5">
    <source>
        <dbReference type="SAM" id="MobiDB-lite"/>
    </source>
</evidence>
<dbReference type="PROSITE" id="PS50176">
    <property type="entry name" value="ARM_REPEAT"/>
    <property type="match status" value="1"/>
</dbReference>
<evidence type="ECO:0000256" key="3">
    <source>
        <dbReference type="ARBA" id="ARBA00022927"/>
    </source>
</evidence>
<organism evidence="6 7">
    <name type="scientific">Paspalum notatum var. saurae</name>
    <dbReference type="NCBI Taxonomy" id="547442"/>
    <lineage>
        <taxon>Eukaryota</taxon>
        <taxon>Viridiplantae</taxon>
        <taxon>Streptophyta</taxon>
        <taxon>Embryophyta</taxon>
        <taxon>Tracheophyta</taxon>
        <taxon>Spermatophyta</taxon>
        <taxon>Magnoliopsida</taxon>
        <taxon>Liliopsida</taxon>
        <taxon>Poales</taxon>
        <taxon>Poaceae</taxon>
        <taxon>PACMAD clade</taxon>
        <taxon>Panicoideae</taxon>
        <taxon>Andropogonodae</taxon>
        <taxon>Paspaleae</taxon>
        <taxon>Paspalinae</taxon>
        <taxon>Paspalum</taxon>
    </lineage>
</organism>
<dbReference type="EMBL" id="CP144754">
    <property type="protein sequence ID" value="WVZ97769.1"/>
    <property type="molecule type" value="Genomic_DNA"/>
</dbReference>
<dbReference type="SUPFAM" id="SSF48371">
    <property type="entry name" value="ARM repeat"/>
    <property type="match status" value="2"/>
</dbReference>
<dbReference type="SMART" id="SM00185">
    <property type="entry name" value="ARM"/>
    <property type="match status" value="10"/>
</dbReference>
<dbReference type="InterPro" id="IPR016024">
    <property type="entry name" value="ARM-type_fold"/>
</dbReference>
<comment type="similarity">
    <text evidence="1">Belongs to the importin alpha family.</text>
</comment>
<dbReference type="Pfam" id="PF16186">
    <property type="entry name" value="Arm_3"/>
    <property type="match status" value="2"/>
</dbReference>
<sequence>MTDLAAAVPAERDGDVLLQCREGRGGDAPPRRAGRGSQGRSAVPSREGWGTHRQGGVEGRWSREAPAAANDAACRRSVIDHHALKFLLNLLTTHYKETIIKKEACRIISIITAHNREQIQAVVNANIITPLVHLMHTAESEIKHEAARAISNVTSGGTRDQIKYLVAHGCIKPLCDLLICLDSDVVLVCLNGIENILKVGEAEKNHRAGGINAYAQMVDDAKGLDKIENLWSHKNNWICEMAGKMLESYWLELKLLPQMVQSVFSDDPNMHLDATVQLRKLLSIERNHHRIIMEVVSRGAVPRFIEFLTRDDNHQLQAEASRALRIIASGTSERTKLVAQSGAVPIFVKLLNSQSEAALWVLASVAFVSPEYRDLVLDHGGLSALLLQLNKHTTVSMLRVATWTLSTFCNGRPQPTLDQVKLALSALQHVIHSDDVVVLVNACRTLACLSSENNDRMQAVVKSGVLPRLVELLIHGARIHDTLLSKAALHGPSEGRDLTCNRKGRLCHEKSIKIGACFAISKIAAGNNEQIQAVINANIIPRLVHLLPIAEFDIRKFAARAISNATSGGTHDQIKYLVAQGCIKPLCDMLVCPNPSTVTFCLEGLENILRVGEGGDHNAYAQIIDGSEGWDKIEKLRSHDNTDICVKAVKILQSYWLEEKDGAMPSGDSAQDGNSSTV</sequence>
<dbReference type="InterPro" id="IPR011989">
    <property type="entry name" value="ARM-like"/>
</dbReference>
<gene>
    <name evidence="6" type="ORF">U9M48_043282</name>
</gene>
<evidence type="ECO:0008006" key="8">
    <source>
        <dbReference type="Google" id="ProtNLM"/>
    </source>
</evidence>
<dbReference type="Proteomes" id="UP001341281">
    <property type="component" value="Chromosome 10"/>
</dbReference>
<dbReference type="PANTHER" id="PTHR23316">
    <property type="entry name" value="IMPORTIN ALPHA"/>
    <property type="match status" value="1"/>
</dbReference>
<evidence type="ECO:0000313" key="7">
    <source>
        <dbReference type="Proteomes" id="UP001341281"/>
    </source>
</evidence>
<reference evidence="6 7" key="1">
    <citation type="submission" date="2024-02" db="EMBL/GenBank/DDBJ databases">
        <title>High-quality chromosome-scale genome assembly of Pensacola bahiagrass (Paspalum notatum Flugge var. saurae).</title>
        <authorList>
            <person name="Vega J.M."/>
            <person name="Podio M."/>
            <person name="Orjuela J."/>
            <person name="Siena L.A."/>
            <person name="Pessino S.C."/>
            <person name="Combes M.C."/>
            <person name="Mariac C."/>
            <person name="Albertini E."/>
            <person name="Pupilli F."/>
            <person name="Ortiz J.P.A."/>
            <person name="Leblanc O."/>
        </authorList>
    </citation>
    <scope>NUCLEOTIDE SEQUENCE [LARGE SCALE GENOMIC DNA]</scope>
    <source>
        <strain evidence="6">R1</strain>
        <tissue evidence="6">Leaf</tissue>
    </source>
</reference>
<accession>A0AAQ3USG7</accession>
<evidence type="ECO:0000313" key="6">
    <source>
        <dbReference type="EMBL" id="WVZ97769.1"/>
    </source>
</evidence>
<feature type="repeat" description="ARM" evidence="4">
    <location>
        <begin position="299"/>
        <end position="342"/>
    </location>
</feature>
<proteinExistence type="inferred from homology"/>
<dbReference type="GO" id="GO:0015031">
    <property type="term" value="P:protein transport"/>
    <property type="evidence" value="ECO:0007669"/>
    <property type="project" value="UniProtKB-KW"/>
</dbReference>
<keyword evidence="2" id="KW-0813">Transport</keyword>
<dbReference type="InterPro" id="IPR032413">
    <property type="entry name" value="Arm_3"/>
</dbReference>
<protein>
    <recommendedName>
        <fullName evidence="8">Importin subunit alpha</fullName>
    </recommendedName>
</protein>
<dbReference type="AlphaFoldDB" id="A0AAQ3USG7"/>
<dbReference type="Gene3D" id="1.25.10.10">
    <property type="entry name" value="Leucine-rich Repeat Variant"/>
    <property type="match status" value="2"/>
</dbReference>
<dbReference type="InterPro" id="IPR000225">
    <property type="entry name" value="Armadillo"/>
</dbReference>
<keyword evidence="3" id="KW-0653">Protein transport</keyword>
<evidence type="ECO:0000256" key="4">
    <source>
        <dbReference type="PROSITE-ProRule" id="PRU00259"/>
    </source>
</evidence>
<dbReference type="Pfam" id="PF00514">
    <property type="entry name" value="Arm"/>
    <property type="match status" value="5"/>
</dbReference>
<evidence type="ECO:0000256" key="1">
    <source>
        <dbReference type="ARBA" id="ARBA00010394"/>
    </source>
</evidence>
<feature type="region of interest" description="Disordered" evidence="5">
    <location>
        <begin position="20"/>
        <end position="57"/>
    </location>
</feature>
<evidence type="ECO:0000256" key="2">
    <source>
        <dbReference type="ARBA" id="ARBA00022448"/>
    </source>
</evidence>